<evidence type="ECO:0000313" key="1">
    <source>
        <dbReference type="EMBL" id="GAA0160753.1"/>
    </source>
</evidence>
<reference evidence="1 2" key="1">
    <citation type="submission" date="2024-01" db="EMBL/GenBank/DDBJ databases">
        <title>The complete chloroplast genome sequence of Lithospermum erythrorhizon: insights into the phylogenetic relationship among Boraginaceae species and the maternal lineages of purple gromwells.</title>
        <authorList>
            <person name="Okada T."/>
            <person name="Watanabe K."/>
        </authorList>
    </citation>
    <scope>NUCLEOTIDE SEQUENCE [LARGE SCALE GENOMIC DNA]</scope>
</reference>
<keyword evidence="2" id="KW-1185">Reference proteome</keyword>
<dbReference type="EMBL" id="BAABME010020558">
    <property type="protein sequence ID" value="GAA0160753.1"/>
    <property type="molecule type" value="Genomic_DNA"/>
</dbReference>
<protein>
    <recommendedName>
        <fullName evidence="3">Nuclease HARBI1</fullName>
    </recommendedName>
</protein>
<name>A0AAV3QC39_LITER</name>
<organism evidence="1 2">
    <name type="scientific">Lithospermum erythrorhizon</name>
    <name type="common">Purple gromwell</name>
    <name type="synonym">Lithospermum officinale var. erythrorhizon</name>
    <dbReference type="NCBI Taxonomy" id="34254"/>
    <lineage>
        <taxon>Eukaryota</taxon>
        <taxon>Viridiplantae</taxon>
        <taxon>Streptophyta</taxon>
        <taxon>Embryophyta</taxon>
        <taxon>Tracheophyta</taxon>
        <taxon>Spermatophyta</taxon>
        <taxon>Magnoliopsida</taxon>
        <taxon>eudicotyledons</taxon>
        <taxon>Gunneridae</taxon>
        <taxon>Pentapetalae</taxon>
        <taxon>asterids</taxon>
        <taxon>lamiids</taxon>
        <taxon>Boraginales</taxon>
        <taxon>Boraginaceae</taxon>
        <taxon>Boraginoideae</taxon>
        <taxon>Lithospermeae</taxon>
        <taxon>Lithospermum</taxon>
    </lineage>
</organism>
<sequence>MSSNEPHYDVKTHTKIILACCIIHNFLMGVDPDENILREVDHELSSSNGLDTGIAANNLTDEEDVARGQCLRDSIVVPMW</sequence>
<accession>A0AAV3QC39</accession>
<evidence type="ECO:0008006" key="3">
    <source>
        <dbReference type="Google" id="ProtNLM"/>
    </source>
</evidence>
<dbReference type="Proteomes" id="UP001454036">
    <property type="component" value="Unassembled WGS sequence"/>
</dbReference>
<proteinExistence type="predicted"/>
<gene>
    <name evidence="1" type="ORF">LIER_39095</name>
</gene>
<comment type="caution">
    <text evidence="1">The sequence shown here is derived from an EMBL/GenBank/DDBJ whole genome shotgun (WGS) entry which is preliminary data.</text>
</comment>
<evidence type="ECO:0000313" key="2">
    <source>
        <dbReference type="Proteomes" id="UP001454036"/>
    </source>
</evidence>
<dbReference type="AlphaFoldDB" id="A0AAV3QC39"/>